<dbReference type="EMBL" id="LR796264">
    <property type="protein sequence ID" value="CAB4132497.1"/>
    <property type="molecule type" value="Genomic_DNA"/>
</dbReference>
<evidence type="ECO:0000313" key="4">
    <source>
        <dbReference type="EMBL" id="CAB4146388.1"/>
    </source>
</evidence>
<dbReference type="EMBL" id="LR796201">
    <property type="protein sequence ID" value="CAB4126922.1"/>
    <property type="molecule type" value="Genomic_DNA"/>
</dbReference>
<reference evidence="3" key="1">
    <citation type="submission" date="2020-04" db="EMBL/GenBank/DDBJ databases">
        <authorList>
            <person name="Chiriac C."/>
            <person name="Salcher M."/>
            <person name="Ghai R."/>
            <person name="Kavagutti S V."/>
        </authorList>
    </citation>
    <scope>NUCLEOTIDE SEQUENCE</scope>
</reference>
<protein>
    <submittedName>
        <fullName evidence="3">Uncharacterized protein</fullName>
    </submittedName>
</protein>
<accession>A0A6J5LHD4</accession>
<dbReference type="EMBL" id="LR796149">
    <property type="protein sequence ID" value="CAB4121621.1"/>
    <property type="molecule type" value="Genomic_DNA"/>
</dbReference>
<dbReference type="EMBL" id="LR797304">
    <property type="protein sequence ID" value="CAB4200307.1"/>
    <property type="molecule type" value="Genomic_DNA"/>
</dbReference>
<evidence type="ECO:0000313" key="1">
    <source>
        <dbReference type="EMBL" id="CAB4121621.1"/>
    </source>
</evidence>
<organism evidence="3">
    <name type="scientific">uncultured Caudovirales phage</name>
    <dbReference type="NCBI Taxonomy" id="2100421"/>
    <lineage>
        <taxon>Viruses</taxon>
        <taxon>Duplodnaviria</taxon>
        <taxon>Heunggongvirae</taxon>
        <taxon>Uroviricota</taxon>
        <taxon>Caudoviricetes</taxon>
        <taxon>Peduoviridae</taxon>
        <taxon>Maltschvirus</taxon>
        <taxon>Maltschvirus maltsch</taxon>
    </lineage>
</organism>
<evidence type="ECO:0000313" key="5">
    <source>
        <dbReference type="EMBL" id="CAB4200307.1"/>
    </source>
</evidence>
<dbReference type="EMBL" id="LR796468">
    <property type="protein sequence ID" value="CAB4146388.1"/>
    <property type="molecule type" value="Genomic_DNA"/>
</dbReference>
<gene>
    <name evidence="5" type="ORF">UFOVP1357_39</name>
    <name evidence="1" type="ORF">UFOVP18_33</name>
    <name evidence="3" type="ORF">UFOVP258_26</name>
    <name evidence="4" type="ORF">UFOVP502_18</name>
    <name evidence="2" type="ORF">UFOVP82_35</name>
</gene>
<evidence type="ECO:0000313" key="2">
    <source>
        <dbReference type="EMBL" id="CAB4126922.1"/>
    </source>
</evidence>
<name>A0A6J5LHD4_9CAUD</name>
<sequence length="62" mass="7398">MRTEDKSETDKEGLRLKKEFILPDEELERLMKENAHMSASRKINLLARMENDKRPQQARGER</sequence>
<evidence type="ECO:0000313" key="3">
    <source>
        <dbReference type="EMBL" id="CAB4132497.1"/>
    </source>
</evidence>
<proteinExistence type="predicted"/>